<keyword evidence="1" id="KW-0812">Transmembrane</keyword>
<dbReference type="AlphaFoldDB" id="A0A537LKQ9"/>
<keyword evidence="1" id="KW-1133">Transmembrane helix</keyword>
<sequence length="96" mass="10691">MVVVVEILLIHFKTRADIFNRTFSVLLYVFLAYLAGEAVVVLSLVLSAVLCRWGTVRLQRAAWLHDPFGTGALAFFAGVWFSAGVLIFREVTGLME</sequence>
<evidence type="ECO:0000256" key="1">
    <source>
        <dbReference type="SAM" id="Phobius"/>
    </source>
</evidence>
<evidence type="ECO:0000313" key="3">
    <source>
        <dbReference type="Proteomes" id="UP000320393"/>
    </source>
</evidence>
<comment type="caution">
    <text evidence="2">The sequence shown here is derived from an EMBL/GenBank/DDBJ whole genome shotgun (WGS) entry which is preliminary data.</text>
</comment>
<organism evidence="2 3">
    <name type="scientific">Candidatus Segetimicrobium genomatis</name>
    <dbReference type="NCBI Taxonomy" id="2569760"/>
    <lineage>
        <taxon>Bacteria</taxon>
        <taxon>Bacillati</taxon>
        <taxon>Candidatus Sysuimicrobiota</taxon>
        <taxon>Candidatus Sysuimicrobiia</taxon>
        <taxon>Candidatus Sysuimicrobiales</taxon>
        <taxon>Candidatus Segetimicrobiaceae</taxon>
        <taxon>Candidatus Segetimicrobium</taxon>
    </lineage>
</organism>
<accession>A0A537LKQ9</accession>
<protein>
    <submittedName>
        <fullName evidence="2">Uncharacterized protein</fullName>
    </submittedName>
</protein>
<keyword evidence="1" id="KW-0472">Membrane</keyword>
<feature type="transmembrane region" description="Helical" evidence="1">
    <location>
        <begin position="25"/>
        <end position="48"/>
    </location>
</feature>
<gene>
    <name evidence="2" type="ORF">E6H02_10235</name>
</gene>
<dbReference type="Proteomes" id="UP000320393">
    <property type="component" value="Unassembled WGS sequence"/>
</dbReference>
<dbReference type="EMBL" id="VBAM01000412">
    <property type="protein sequence ID" value="TMJ08267.1"/>
    <property type="molecule type" value="Genomic_DNA"/>
</dbReference>
<name>A0A537LKQ9_9BACT</name>
<evidence type="ECO:0000313" key="2">
    <source>
        <dbReference type="EMBL" id="TMJ08267.1"/>
    </source>
</evidence>
<proteinExistence type="predicted"/>
<feature type="transmembrane region" description="Helical" evidence="1">
    <location>
        <begin position="68"/>
        <end position="88"/>
    </location>
</feature>
<reference evidence="2 3" key="1">
    <citation type="journal article" date="2019" name="Nat. Microbiol.">
        <title>Mediterranean grassland soil C-N compound turnover is dependent on rainfall and depth, and is mediated by genomically divergent microorganisms.</title>
        <authorList>
            <person name="Diamond S."/>
            <person name="Andeer P.F."/>
            <person name="Li Z."/>
            <person name="Crits-Christoph A."/>
            <person name="Burstein D."/>
            <person name="Anantharaman K."/>
            <person name="Lane K.R."/>
            <person name="Thomas B.C."/>
            <person name="Pan C."/>
            <person name="Northen T.R."/>
            <person name="Banfield J.F."/>
        </authorList>
    </citation>
    <scope>NUCLEOTIDE SEQUENCE [LARGE SCALE GENOMIC DNA]</scope>
    <source>
        <strain evidence="2">NP_5</strain>
    </source>
</reference>